<reference evidence="10" key="1">
    <citation type="submission" date="2021-01" db="EMBL/GenBank/DDBJ databases">
        <authorList>
            <person name="Corre E."/>
            <person name="Pelletier E."/>
            <person name="Niang G."/>
            <person name="Scheremetjew M."/>
            <person name="Finn R."/>
            <person name="Kale V."/>
            <person name="Holt S."/>
            <person name="Cochrane G."/>
            <person name="Meng A."/>
            <person name="Brown T."/>
            <person name="Cohen L."/>
        </authorList>
    </citation>
    <scope>NUCLEOTIDE SEQUENCE</scope>
    <source>
        <strain evidence="10">GSO104</strain>
    </source>
</reference>
<dbReference type="GO" id="GO:0005506">
    <property type="term" value="F:iron ion binding"/>
    <property type="evidence" value="ECO:0007669"/>
    <property type="project" value="InterPro"/>
</dbReference>
<evidence type="ECO:0000256" key="3">
    <source>
        <dbReference type="ARBA" id="ARBA00022723"/>
    </source>
</evidence>
<dbReference type="SUPFAM" id="SSF48264">
    <property type="entry name" value="Cytochrome P450"/>
    <property type="match status" value="1"/>
</dbReference>
<evidence type="ECO:0000313" key="10">
    <source>
        <dbReference type="EMBL" id="CAE4607627.1"/>
    </source>
</evidence>
<feature type="transmembrane region" description="Helical" evidence="9">
    <location>
        <begin position="24"/>
        <end position="46"/>
    </location>
</feature>
<evidence type="ECO:0000256" key="6">
    <source>
        <dbReference type="ARBA" id="ARBA00023033"/>
    </source>
</evidence>
<dbReference type="GO" id="GO:0004497">
    <property type="term" value="F:monooxygenase activity"/>
    <property type="evidence" value="ECO:0007669"/>
    <property type="project" value="UniProtKB-KW"/>
</dbReference>
<dbReference type="PRINTS" id="PR00463">
    <property type="entry name" value="EP450I"/>
</dbReference>
<dbReference type="InterPro" id="IPR001128">
    <property type="entry name" value="Cyt_P450"/>
</dbReference>
<dbReference type="GO" id="GO:0020037">
    <property type="term" value="F:heme binding"/>
    <property type="evidence" value="ECO:0007669"/>
    <property type="project" value="InterPro"/>
</dbReference>
<keyword evidence="9" id="KW-1133">Transmembrane helix</keyword>
<keyword evidence="5 7" id="KW-0408">Iron</keyword>
<evidence type="ECO:0000256" key="4">
    <source>
        <dbReference type="ARBA" id="ARBA00023002"/>
    </source>
</evidence>
<dbReference type="CDD" id="cd00302">
    <property type="entry name" value="cytochrome_P450"/>
    <property type="match status" value="1"/>
</dbReference>
<keyword evidence="9" id="KW-0812">Transmembrane</keyword>
<gene>
    <name evidence="10" type="ORF">DBRI00130_LOCUS15140</name>
</gene>
<dbReference type="InterPro" id="IPR017972">
    <property type="entry name" value="Cyt_P450_CS"/>
</dbReference>
<protein>
    <recommendedName>
        <fullName evidence="11">Cytochrome P450</fullName>
    </recommendedName>
</protein>
<dbReference type="GO" id="GO:0016705">
    <property type="term" value="F:oxidoreductase activity, acting on paired donors, with incorporation or reduction of molecular oxygen"/>
    <property type="evidence" value="ECO:0007669"/>
    <property type="project" value="InterPro"/>
</dbReference>
<dbReference type="PRINTS" id="PR00385">
    <property type="entry name" value="P450"/>
</dbReference>
<dbReference type="InterPro" id="IPR036396">
    <property type="entry name" value="Cyt_P450_sf"/>
</dbReference>
<evidence type="ECO:0000256" key="9">
    <source>
        <dbReference type="SAM" id="Phobius"/>
    </source>
</evidence>
<organism evidence="10">
    <name type="scientific">Ditylum brightwellii</name>
    <dbReference type="NCBI Taxonomy" id="49249"/>
    <lineage>
        <taxon>Eukaryota</taxon>
        <taxon>Sar</taxon>
        <taxon>Stramenopiles</taxon>
        <taxon>Ochrophyta</taxon>
        <taxon>Bacillariophyta</taxon>
        <taxon>Mediophyceae</taxon>
        <taxon>Lithodesmiophycidae</taxon>
        <taxon>Lithodesmiales</taxon>
        <taxon>Lithodesmiaceae</taxon>
        <taxon>Ditylum</taxon>
    </lineage>
</organism>
<name>A0A7S4RA77_9STRA</name>
<proteinExistence type="inferred from homology"/>
<dbReference type="EMBL" id="HBNS01019007">
    <property type="protein sequence ID" value="CAE4607627.1"/>
    <property type="molecule type" value="Transcribed_RNA"/>
</dbReference>
<dbReference type="InterPro" id="IPR002401">
    <property type="entry name" value="Cyt_P450_E_grp-I"/>
</dbReference>
<keyword evidence="3 7" id="KW-0479">Metal-binding</keyword>
<dbReference type="PANTHER" id="PTHR24291:SF50">
    <property type="entry name" value="BIFUNCTIONAL ALBAFLAVENONE MONOOXYGENASE_TERPENE SYNTHASE"/>
    <property type="match status" value="1"/>
</dbReference>
<sequence>MITDFSTPLSTHVNGTVPLPLSPVLNFLVAMLLLLFLLHLVATKWIMARMQTKKPFPELPMPLKGNHWLFGHMKTLYGGDSEFPHSILRVQKQSANAYGQTGYWITNKRVVCTTDLQDARTILWKEYRRETFPILGRFVFRVVGENALILLNGRAWKLHRDSIIRTFSVDFLKHAQGQIQQVAHDLVSTLHRIIEEDANNCWEGNVQPICKHATMDVFGKAAFGIDFGGCKTLTSSPLVEAFEHLCVDLTNRLEYPLAPWNYFFGLPTQKNRRQRRHFLYLRNFIQQLLDKEEGEQQNTLLSRLVQAHHNKEGDGSDEAIKDVMSTLLFAGYDTTSTTLTFSLYLLANHPDIQDTCLEEIQQLSEAELSDPDKLQYTAAVVKETLRLYPAAFQTSRTLTKPIRLKGGFEAPAGVHVAIPILVIQRDEAIFPHADECRPERWVEKRGSSTKWTERSYSNDKKQEIEHSSFSSEGGMKIRAGNPDAILVFSLGGRSCPGSKFAFQEAVLLLANLIKDLKVKPVPDYKLEMKIQGILPIPVGGIPLRIEKR</sequence>
<evidence type="ECO:0000256" key="7">
    <source>
        <dbReference type="PIRSR" id="PIRSR602401-1"/>
    </source>
</evidence>
<comment type="cofactor">
    <cofactor evidence="7">
        <name>heme</name>
        <dbReference type="ChEBI" id="CHEBI:30413"/>
    </cofactor>
</comment>
<dbReference type="PROSITE" id="PS00086">
    <property type="entry name" value="CYTOCHROME_P450"/>
    <property type="match status" value="1"/>
</dbReference>
<keyword evidence="2 7" id="KW-0349">Heme</keyword>
<keyword evidence="9" id="KW-0472">Membrane</keyword>
<dbReference type="Gene3D" id="1.10.630.10">
    <property type="entry name" value="Cytochrome P450"/>
    <property type="match status" value="1"/>
</dbReference>
<evidence type="ECO:0008006" key="11">
    <source>
        <dbReference type="Google" id="ProtNLM"/>
    </source>
</evidence>
<dbReference type="Pfam" id="PF00067">
    <property type="entry name" value="p450"/>
    <property type="match status" value="1"/>
</dbReference>
<dbReference type="AlphaFoldDB" id="A0A7S4RA77"/>
<evidence type="ECO:0000256" key="8">
    <source>
        <dbReference type="RuleBase" id="RU000461"/>
    </source>
</evidence>
<evidence type="ECO:0000256" key="2">
    <source>
        <dbReference type="ARBA" id="ARBA00022617"/>
    </source>
</evidence>
<keyword evidence="6 8" id="KW-0503">Monooxygenase</keyword>
<comment type="similarity">
    <text evidence="1 8">Belongs to the cytochrome P450 family.</text>
</comment>
<feature type="binding site" description="axial binding residue" evidence="7">
    <location>
        <position position="495"/>
    </location>
    <ligand>
        <name>heme</name>
        <dbReference type="ChEBI" id="CHEBI:30413"/>
    </ligand>
    <ligandPart>
        <name>Fe</name>
        <dbReference type="ChEBI" id="CHEBI:18248"/>
    </ligandPart>
</feature>
<dbReference type="PANTHER" id="PTHR24291">
    <property type="entry name" value="CYTOCHROME P450 FAMILY 4"/>
    <property type="match status" value="1"/>
</dbReference>
<accession>A0A7S4RA77</accession>
<dbReference type="InterPro" id="IPR050196">
    <property type="entry name" value="Cytochrome_P450_Monoox"/>
</dbReference>
<evidence type="ECO:0000256" key="5">
    <source>
        <dbReference type="ARBA" id="ARBA00023004"/>
    </source>
</evidence>
<keyword evidence="4 8" id="KW-0560">Oxidoreductase</keyword>
<evidence type="ECO:0000256" key="1">
    <source>
        <dbReference type="ARBA" id="ARBA00010617"/>
    </source>
</evidence>